<dbReference type="PANTHER" id="PTHR24006:SF915">
    <property type="entry name" value="UBIQUITIN CARBOXYL-TERMINAL HYDROLASE-RELATED"/>
    <property type="match status" value="1"/>
</dbReference>
<evidence type="ECO:0000313" key="4">
    <source>
        <dbReference type="Proteomes" id="UP000078512"/>
    </source>
</evidence>
<dbReference type="GO" id="GO:0005829">
    <property type="term" value="C:cytosol"/>
    <property type="evidence" value="ECO:0007669"/>
    <property type="project" value="TreeGrafter"/>
</dbReference>
<feature type="region of interest" description="Disordered" evidence="1">
    <location>
        <begin position="663"/>
        <end position="694"/>
    </location>
</feature>
<evidence type="ECO:0000313" key="3">
    <source>
        <dbReference type="EMBL" id="OAQ27534.1"/>
    </source>
</evidence>
<dbReference type="Pfam" id="PF00443">
    <property type="entry name" value="UCH"/>
    <property type="match status" value="1"/>
</dbReference>
<feature type="region of interest" description="Disordered" evidence="1">
    <location>
        <begin position="707"/>
        <end position="878"/>
    </location>
</feature>
<protein>
    <submittedName>
        <fullName evidence="3">Cysteine proteinase</fullName>
    </submittedName>
</protein>
<dbReference type="GO" id="GO:0000082">
    <property type="term" value="P:G1/S transition of mitotic cell cycle"/>
    <property type="evidence" value="ECO:0007669"/>
    <property type="project" value="TreeGrafter"/>
</dbReference>
<feature type="region of interest" description="Disordered" evidence="1">
    <location>
        <begin position="900"/>
        <end position="991"/>
    </location>
</feature>
<feature type="compositionally biased region" description="Basic and acidic residues" evidence="1">
    <location>
        <begin position="736"/>
        <end position="767"/>
    </location>
</feature>
<reference evidence="3 4" key="1">
    <citation type="submission" date="2016-05" db="EMBL/GenBank/DDBJ databases">
        <title>Genome sequencing reveals origins of a unique bacterial endosymbiosis in the earliest lineages of terrestrial Fungi.</title>
        <authorList>
            <consortium name="DOE Joint Genome Institute"/>
            <person name="Uehling J."/>
            <person name="Gryganskyi A."/>
            <person name="Hameed K."/>
            <person name="Tschaplinski T."/>
            <person name="Misztal P."/>
            <person name="Wu S."/>
            <person name="Desiro A."/>
            <person name="Vande Pol N."/>
            <person name="Du Z.-Y."/>
            <person name="Zienkiewicz A."/>
            <person name="Zienkiewicz K."/>
            <person name="Morin E."/>
            <person name="Tisserant E."/>
            <person name="Splivallo R."/>
            <person name="Hainaut M."/>
            <person name="Henrissat B."/>
            <person name="Ohm R."/>
            <person name="Kuo A."/>
            <person name="Yan J."/>
            <person name="Lipzen A."/>
            <person name="Nolan M."/>
            <person name="Labutti K."/>
            <person name="Barry K."/>
            <person name="Goldstein A."/>
            <person name="Labbe J."/>
            <person name="Schadt C."/>
            <person name="Tuskan G."/>
            <person name="Grigoriev I."/>
            <person name="Martin F."/>
            <person name="Vilgalys R."/>
            <person name="Bonito G."/>
        </authorList>
    </citation>
    <scope>NUCLEOTIDE SEQUENCE [LARGE SCALE GENOMIC DNA]</scope>
    <source>
        <strain evidence="3 4">AG-77</strain>
    </source>
</reference>
<dbReference type="InterPro" id="IPR050164">
    <property type="entry name" value="Peptidase_C19"/>
</dbReference>
<evidence type="ECO:0000259" key="2">
    <source>
        <dbReference type="PROSITE" id="PS50235"/>
    </source>
</evidence>
<feature type="compositionally biased region" description="Basic and acidic residues" evidence="1">
    <location>
        <begin position="944"/>
        <end position="956"/>
    </location>
</feature>
<feature type="compositionally biased region" description="Acidic residues" evidence="1">
    <location>
        <begin position="768"/>
        <end position="777"/>
    </location>
</feature>
<feature type="region of interest" description="Disordered" evidence="1">
    <location>
        <begin position="564"/>
        <end position="593"/>
    </location>
</feature>
<feature type="compositionally biased region" description="Low complexity" evidence="1">
    <location>
        <begin position="902"/>
        <end position="916"/>
    </location>
</feature>
<proteinExistence type="predicted"/>
<dbReference type="InterPro" id="IPR028889">
    <property type="entry name" value="USP"/>
</dbReference>
<keyword evidence="4" id="KW-1185">Reference proteome</keyword>
<dbReference type="STRING" id="1314771.A0A197JT93"/>
<dbReference type="AlphaFoldDB" id="A0A197JT93"/>
<feature type="compositionally biased region" description="Low complexity" evidence="1">
    <location>
        <begin position="565"/>
        <end position="582"/>
    </location>
</feature>
<feature type="compositionally biased region" description="Polar residues" evidence="1">
    <location>
        <begin position="712"/>
        <end position="731"/>
    </location>
</feature>
<dbReference type="SUPFAM" id="SSF54001">
    <property type="entry name" value="Cysteine proteinases"/>
    <property type="match status" value="1"/>
</dbReference>
<dbReference type="PANTHER" id="PTHR24006">
    <property type="entry name" value="UBIQUITIN CARBOXYL-TERMINAL HYDROLASE"/>
    <property type="match status" value="1"/>
</dbReference>
<feature type="compositionally biased region" description="Basic and acidic residues" evidence="1">
    <location>
        <begin position="799"/>
        <end position="828"/>
    </location>
</feature>
<name>A0A197JT93_9FUNG</name>
<dbReference type="Gene3D" id="3.90.70.10">
    <property type="entry name" value="Cysteine proteinases"/>
    <property type="match status" value="2"/>
</dbReference>
<dbReference type="GO" id="GO:0005634">
    <property type="term" value="C:nucleus"/>
    <property type="evidence" value="ECO:0007669"/>
    <property type="project" value="TreeGrafter"/>
</dbReference>
<dbReference type="InterPro" id="IPR001394">
    <property type="entry name" value="Peptidase_C19_UCH"/>
</dbReference>
<dbReference type="Proteomes" id="UP000078512">
    <property type="component" value="Unassembled WGS sequence"/>
</dbReference>
<organism evidence="3 4">
    <name type="scientific">Linnemannia elongata AG-77</name>
    <dbReference type="NCBI Taxonomy" id="1314771"/>
    <lineage>
        <taxon>Eukaryota</taxon>
        <taxon>Fungi</taxon>
        <taxon>Fungi incertae sedis</taxon>
        <taxon>Mucoromycota</taxon>
        <taxon>Mortierellomycotina</taxon>
        <taxon>Mortierellomycetes</taxon>
        <taxon>Mortierellales</taxon>
        <taxon>Mortierellaceae</taxon>
        <taxon>Linnemannia</taxon>
    </lineage>
</organism>
<feature type="domain" description="USP" evidence="2">
    <location>
        <begin position="307"/>
        <end position="644"/>
    </location>
</feature>
<accession>A0A197JT93</accession>
<dbReference type="InterPro" id="IPR038765">
    <property type="entry name" value="Papain-like_cys_pep_sf"/>
</dbReference>
<sequence>MTSDNTDLAALADDNHRPPPGSFCGFVHAVDLERTSLSRKFENVQCWLACDDTASVNLYLDLQKELDYVEYKLTQNIRQVYFTDKTRTVKLHLNNKMRLDITLTVVEDGRKLCEQLTRIKARPGDCEDFPRHRPKAGIVKPDGSSAYLTAKNDLAPDLPPIAVGSGESSTLSRKRVIQHFIPATAPEHTLKKSRAVVSQDLFNFHRQSKEVVDSVLSTSPPVPQATPERWLIPSSPAHDDTEIITPNRAQVFDRFARIGHSANHMPDPVPRPQFHAKVPTPRVLRSMNDRSKRYGRELDHKSFKDSGVLENSRSSGSKCINAVLQAILCLNPIVPDLTDPYLLLICGVQDGLFQSIVDAHAAYSETGNLKIKEDEVSNRIVKSSTGCLGGEVDDAREFLNDCLNQVRKEFNDREENPISQMFRGKIDRVSECPNCGNMIRSSEQYHDLQLEVPAHDVSSIRSDQDAVSIGSLVPQLFDTKPVECQKCRSDQAIMHRSLSQLPEVLVLCLKRFSSNPLGGYKKYRSHVTIDATLEFTQFCSAEAFTGELGSLAYCQEDFGMRPHIPSDSIPSSSSSPYSSVSPRRQNDHLHTPPLPAERYIAQLREDGTFGATSDYPILLDSDDEGAIIIASQQSQESLSFYEAPTEEEQYQWAMEESIRASQMTMSQSSIADNKLKDETEEESEAISSQVFGLDNPFANPDFASRIKRDSRSLSGSQKTSAQSSNLGTPTISPRLELPDRRDTFTVHEDKDKGVGKDEGDKKDKDGDGDGDGDESDEDFKAAVLASLITGDTSTSPTEADVHEQEKKHVEEAIRRSLMDQEENKENISPDKASSRKKLLEKKKMVATLRRSCSQLDRSPSDRHRRHQNHHLRKSLPAQLRRSSTIDFIDRQGFSRGADLETSSLSQPYSLSQSLSPTETTSQPLRLELPPRTRQTDSIGTTRRHAADGRDEQHDSKSSVICDDNDTTPSRRVTRASKGKDRAPSSSQTQAVEDQSLGLFQLQAVVSHTGLSMSSSSPAAATGQKGRYVCDRLGTDGIWRCHDGAKTTRLGSISDLTRYRARSGYLFFYVRCHPGAVVA</sequence>
<gene>
    <name evidence="3" type="ORF">K457DRAFT_624143</name>
</gene>
<feature type="region of interest" description="Disordered" evidence="1">
    <location>
        <begin position="215"/>
        <end position="239"/>
    </location>
</feature>
<dbReference type="OrthoDB" id="289038at2759"/>
<dbReference type="PROSITE" id="PS50235">
    <property type="entry name" value="USP_3"/>
    <property type="match status" value="1"/>
</dbReference>
<evidence type="ECO:0000256" key="1">
    <source>
        <dbReference type="SAM" id="MobiDB-lite"/>
    </source>
</evidence>
<feature type="compositionally biased region" description="Basic residues" evidence="1">
    <location>
        <begin position="862"/>
        <end position="873"/>
    </location>
</feature>
<dbReference type="GO" id="GO:0016579">
    <property type="term" value="P:protein deubiquitination"/>
    <property type="evidence" value="ECO:0007669"/>
    <property type="project" value="InterPro"/>
</dbReference>
<dbReference type="EMBL" id="KV442056">
    <property type="protein sequence ID" value="OAQ27534.1"/>
    <property type="molecule type" value="Genomic_DNA"/>
</dbReference>
<dbReference type="GO" id="GO:0004843">
    <property type="term" value="F:cysteine-type deubiquitinase activity"/>
    <property type="evidence" value="ECO:0007669"/>
    <property type="project" value="InterPro"/>
</dbReference>